<gene>
    <name evidence="1" type="ORF">EWE75_14240</name>
</gene>
<evidence type="ECO:0000313" key="1">
    <source>
        <dbReference type="EMBL" id="RZF63789.1"/>
    </source>
</evidence>
<sequence>MIGVLATDYIPNDTKVVPKAVRRCGGHFLGFSGGITDGGEAAYFEVNQNIPMVTDCVMKTFPQADLRPSTLARKKTAKGPEIDYSATDLMSVR</sequence>
<dbReference type="Proteomes" id="UP000292085">
    <property type="component" value="Unassembled WGS sequence"/>
</dbReference>
<keyword evidence="2" id="KW-1185">Reference proteome</keyword>
<protein>
    <submittedName>
        <fullName evidence="1">Uncharacterized protein</fullName>
    </submittedName>
</protein>
<organism evidence="1 2">
    <name type="scientific">Sphingomonas populi</name>
    <dbReference type="NCBI Taxonomy" id="2484750"/>
    <lineage>
        <taxon>Bacteria</taxon>
        <taxon>Pseudomonadati</taxon>
        <taxon>Pseudomonadota</taxon>
        <taxon>Alphaproteobacteria</taxon>
        <taxon>Sphingomonadales</taxon>
        <taxon>Sphingomonadaceae</taxon>
        <taxon>Sphingomonas</taxon>
    </lineage>
</organism>
<proteinExistence type="predicted"/>
<name>A0A4Q6Y370_9SPHN</name>
<evidence type="ECO:0000313" key="2">
    <source>
        <dbReference type="Proteomes" id="UP000292085"/>
    </source>
</evidence>
<dbReference type="EMBL" id="SGIS01000021">
    <property type="protein sequence ID" value="RZF63789.1"/>
    <property type="molecule type" value="Genomic_DNA"/>
</dbReference>
<dbReference type="AlphaFoldDB" id="A0A4Q6Y370"/>
<dbReference type="RefSeq" id="WP_130158616.1">
    <property type="nucleotide sequence ID" value="NZ_SGIS01000021.1"/>
</dbReference>
<reference evidence="1 2" key="1">
    <citation type="submission" date="2019-02" db="EMBL/GenBank/DDBJ databases">
        <authorList>
            <person name="Li Y."/>
        </authorList>
    </citation>
    <scope>NUCLEOTIDE SEQUENCE [LARGE SCALE GENOMIC DNA]</scope>
    <source>
        <strain evidence="1 2">3-7</strain>
    </source>
</reference>
<comment type="caution">
    <text evidence="1">The sequence shown here is derived from an EMBL/GenBank/DDBJ whole genome shotgun (WGS) entry which is preliminary data.</text>
</comment>
<accession>A0A4Q6Y370</accession>